<proteinExistence type="predicted"/>
<reference evidence="7 8" key="1">
    <citation type="submission" date="2024-09" db="EMBL/GenBank/DDBJ databases">
        <authorList>
            <person name="Sun Q."/>
            <person name="Mori K."/>
        </authorList>
    </citation>
    <scope>NUCLEOTIDE SEQUENCE [LARGE SCALE GENOMIC DNA]</scope>
    <source>
        <strain evidence="7 8">TBRC 0563</strain>
    </source>
</reference>
<evidence type="ECO:0000256" key="3">
    <source>
        <dbReference type="ARBA" id="ARBA00023012"/>
    </source>
</evidence>
<dbReference type="GO" id="GO:0016301">
    <property type="term" value="F:kinase activity"/>
    <property type="evidence" value="ECO:0007669"/>
    <property type="project" value="UniProtKB-KW"/>
</dbReference>
<keyword evidence="3" id="KW-0902">Two-component regulatory system</keyword>
<feature type="transmembrane region" description="Helical" evidence="4">
    <location>
        <begin position="113"/>
        <end position="136"/>
    </location>
</feature>
<dbReference type="CDD" id="cd16917">
    <property type="entry name" value="HATPase_UhpB-NarQ-NarX-like"/>
    <property type="match status" value="1"/>
</dbReference>
<sequence length="551" mass="58829">MTVQAALVSAVLVPAVAEGGLWVRHPLTTVVNLLVSAGAIGAGALLAGDAEQRFTGYVLIASGVTRPLEWADEWASGPGPLYAQVFEYLPIALTAWALLRYPAVSLGRHRRRFMVVLAVWVFALPAAEACVARPAWVGIPDATPATWWPNVWADRRVYDVLDYTLVVGCALLAVGFLVFMLRGLRVGGRRDRTVRLPVAAAGILVAVASGAAVVITALAGRHEEVFALEGMAELGVPIAFLVSFAQRRLTRLSSLMTVFDTAYPTTHVLRELLRHNLRDPGLDLLVWSEADRAYLTVDGETADVEASSRDRHTIPVHGRGDRLLALLVVDADMAGDGEVAGAAVAISKLALENLMLSRRLLTADYDARQLIVADLHDGAQKDLCALRVALSKIEHAEPDQVPALVETADRLVAGALRELRDLAHGVYPHTLTHAGLAAAIEETADCLGLIVHLTTPEHRLPATVEKTVYFFVGEALTNAHKHAGTIHVQVAVRQSGGVIVAEVTDDGVGGADGEGPGLARLRDRIEAYGGRLQVRSPHGAGTHVVARIPCV</sequence>
<dbReference type="InterPro" id="IPR003594">
    <property type="entry name" value="HATPase_dom"/>
</dbReference>
<dbReference type="Pfam" id="PF02518">
    <property type="entry name" value="HATPase_c"/>
    <property type="match status" value="1"/>
</dbReference>
<dbReference type="InterPro" id="IPR036890">
    <property type="entry name" value="HATPase_C_sf"/>
</dbReference>
<evidence type="ECO:0000256" key="4">
    <source>
        <dbReference type="SAM" id="Phobius"/>
    </source>
</evidence>
<keyword evidence="8" id="KW-1185">Reference proteome</keyword>
<evidence type="ECO:0000259" key="6">
    <source>
        <dbReference type="Pfam" id="PF07730"/>
    </source>
</evidence>
<keyword evidence="4" id="KW-1133">Transmembrane helix</keyword>
<feature type="domain" description="Signal transduction histidine kinase subgroup 3 dimerisation and phosphoacceptor" evidence="6">
    <location>
        <begin position="368"/>
        <end position="430"/>
    </location>
</feature>
<evidence type="ECO:0000256" key="1">
    <source>
        <dbReference type="ARBA" id="ARBA00022679"/>
    </source>
</evidence>
<gene>
    <name evidence="7" type="ORF">ACFFNX_45685</name>
</gene>
<organism evidence="7 8">
    <name type="scientific">Actinoallomurus acaciae</name>
    <dbReference type="NCBI Taxonomy" id="502577"/>
    <lineage>
        <taxon>Bacteria</taxon>
        <taxon>Bacillati</taxon>
        <taxon>Actinomycetota</taxon>
        <taxon>Actinomycetes</taxon>
        <taxon>Streptosporangiales</taxon>
        <taxon>Thermomonosporaceae</taxon>
        <taxon>Actinoallomurus</taxon>
    </lineage>
</organism>
<comment type="caution">
    <text evidence="7">The sequence shown here is derived from an EMBL/GenBank/DDBJ whole genome shotgun (WGS) entry which is preliminary data.</text>
</comment>
<dbReference type="InterPro" id="IPR011712">
    <property type="entry name" value="Sig_transdc_His_kin_sub3_dim/P"/>
</dbReference>
<dbReference type="InterPro" id="IPR050482">
    <property type="entry name" value="Sensor_HK_TwoCompSys"/>
</dbReference>
<dbReference type="SUPFAM" id="SSF55874">
    <property type="entry name" value="ATPase domain of HSP90 chaperone/DNA topoisomerase II/histidine kinase"/>
    <property type="match status" value="1"/>
</dbReference>
<dbReference type="PANTHER" id="PTHR24421">
    <property type="entry name" value="NITRATE/NITRITE SENSOR PROTEIN NARX-RELATED"/>
    <property type="match status" value="1"/>
</dbReference>
<keyword evidence="4" id="KW-0812">Transmembrane</keyword>
<name>A0ABV5YWK1_9ACTN</name>
<dbReference type="EMBL" id="JBHLZP010000720">
    <property type="protein sequence ID" value="MFB9839460.1"/>
    <property type="molecule type" value="Genomic_DNA"/>
</dbReference>
<evidence type="ECO:0000313" key="7">
    <source>
        <dbReference type="EMBL" id="MFB9839460.1"/>
    </source>
</evidence>
<feature type="transmembrane region" description="Helical" evidence="4">
    <location>
        <begin position="82"/>
        <end position="101"/>
    </location>
</feature>
<dbReference type="Gene3D" id="3.30.565.10">
    <property type="entry name" value="Histidine kinase-like ATPase, C-terminal domain"/>
    <property type="match status" value="1"/>
</dbReference>
<accession>A0ABV5YWK1</accession>
<keyword evidence="2 7" id="KW-0418">Kinase</keyword>
<evidence type="ECO:0000256" key="2">
    <source>
        <dbReference type="ARBA" id="ARBA00022777"/>
    </source>
</evidence>
<feature type="transmembrane region" description="Helical" evidence="4">
    <location>
        <begin position="163"/>
        <end position="184"/>
    </location>
</feature>
<evidence type="ECO:0000259" key="5">
    <source>
        <dbReference type="Pfam" id="PF02518"/>
    </source>
</evidence>
<keyword evidence="1" id="KW-0808">Transferase</keyword>
<dbReference type="RefSeq" id="WP_378212587.1">
    <property type="nucleotide sequence ID" value="NZ_JBHLZP010000720.1"/>
</dbReference>
<feature type="transmembrane region" description="Helical" evidence="4">
    <location>
        <begin position="196"/>
        <end position="219"/>
    </location>
</feature>
<dbReference type="Pfam" id="PF07730">
    <property type="entry name" value="HisKA_3"/>
    <property type="match status" value="1"/>
</dbReference>
<feature type="transmembrane region" description="Helical" evidence="4">
    <location>
        <begin position="27"/>
        <end position="47"/>
    </location>
</feature>
<dbReference type="Proteomes" id="UP001589627">
    <property type="component" value="Unassembled WGS sequence"/>
</dbReference>
<feature type="domain" description="Histidine kinase/HSP90-like ATPase" evidence="5">
    <location>
        <begin position="465"/>
        <end position="549"/>
    </location>
</feature>
<evidence type="ECO:0000313" key="8">
    <source>
        <dbReference type="Proteomes" id="UP001589627"/>
    </source>
</evidence>
<keyword evidence="4" id="KW-0472">Membrane</keyword>
<protein>
    <submittedName>
        <fullName evidence="7">Sensor histidine kinase</fullName>
    </submittedName>
</protein>